<evidence type="ECO:0000259" key="2">
    <source>
        <dbReference type="Pfam" id="PF09925"/>
    </source>
</evidence>
<evidence type="ECO:0000313" key="4">
    <source>
        <dbReference type="Proteomes" id="UP000001029"/>
    </source>
</evidence>
<dbReference type="EMBL" id="CP001055">
    <property type="protein sequence ID" value="ACC98848.1"/>
    <property type="molecule type" value="Genomic_DNA"/>
</dbReference>
<name>B2KEA2_ELUMP</name>
<dbReference type="HOGENOM" id="CLU_050363_1_0_0"/>
<keyword evidence="1" id="KW-1133">Transmembrane helix</keyword>
<feature type="transmembrane region" description="Helical" evidence="1">
    <location>
        <begin position="251"/>
        <end position="272"/>
    </location>
</feature>
<dbReference type="RefSeq" id="WP_012415463.1">
    <property type="nucleotide sequence ID" value="NC_010644.1"/>
</dbReference>
<reference evidence="3 4" key="1">
    <citation type="journal article" date="2009" name="Appl. Environ. Microbiol.">
        <title>Genomic analysis of 'Elusimicrobium minutum,' the first cultivated representative of the phylum 'Elusimicrobia' (formerly termite group 1).</title>
        <authorList>
            <person name="Herlemann D.P.R."/>
            <person name="Geissinger O."/>
            <person name="Ikeda-Ohtsubo W."/>
            <person name="Kunin V."/>
            <person name="Sun H."/>
            <person name="Lapidus A."/>
            <person name="Hugenholtz P."/>
            <person name="Brune A."/>
        </authorList>
    </citation>
    <scope>NUCLEOTIDE SEQUENCE [LARGE SCALE GENOMIC DNA]</scope>
    <source>
        <strain evidence="3 4">Pei191</strain>
    </source>
</reference>
<dbReference type="STRING" id="445932.Emin_1298"/>
<organism evidence="3 4">
    <name type="scientific">Elusimicrobium minutum (strain Pei191)</name>
    <dbReference type="NCBI Taxonomy" id="445932"/>
    <lineage>
        <taxon>Bacteria</taxon>
        <taxon>Pseudomonadati</taxon>
        <taxon>Elusimicrobiota</taxon>
        <taxon>Elusimicrobia</taxon>
        <taxon>Elusimicrobiales</taxon>
        <taxon>Elusimicrobiaceae</taxon>
        <taxon>Elusimicrobium</taxon>
    </lineage>
</organism>
<dbReference type="Pfam" id="PF09925">
    <property type="entry name" value="DUF2157"/>
    <property type="match status" value="1"/>
</dbReference>
<evidence type="ECO:0000256" key="1">
    <source>
        <dbReference type="SAM" id="Phobius"/>
    </source>
</evidence>
<feature type="domain" description="DUF2157" evidence="2">
    <location>
        <begin position="12"/>
        <end position="147"/>
    </location>
</feature>
<feature type="transmembrane region" description="Helical" evidence="1">
    <location>
        <begin position="202"/>
        <end position="222"/>
    </location>
</feature>
<keyword evidence="4" id="KW-1185">Reference proteome</keyword>
<dbReference type="AlphaFoldDB" id="B2KEA2"/>
<keyword evidence="1" id="KW-0472">Membrane</keyword>
<feature type="transmembrane region" description="Helical" evidence="1">
    <location>
        <begin position="97"/>
        <end position="117"/>
    </location>
</feature>
<evidence type="ECO:0000313" key="3">
    <source>
        <dbReference type="EMBL" id="ACC98848.1"/>
    </source>
</evidence>
<gene>
    <name evidence="3" type="ordered locus">Emin_1298</name>
</gene>
<feature type="transmembrane region" description="Helical" evidence="1">
    <location>
        <begin position="169"/>
        <end position="190"/>
    </location>
</feature>
<proteinExistence type="predicted"/>
<dbReference type="InterPro" id="IPR018677">
    <property type="entry name" value="DUF2157"/>
</dbReference>
<feature type="transmembrane region" description="Helical" evidence="1">
    <location>
        <begin position="228"/>
        <end position="246"/>
    </location>
</feature>
<dbReference type="KEGG" id="emi:Emin_1298"/>
<keyword evidence="1" id="KW-0812">Transmembrane</keyword>
<feature type="transmembrane region" description="Helical" evidence="1">
    <location>
        <begin position="123"/>
        <end position="139"/>
    </location>
</feature>
<feature type="transmembrane region" description="Helical" evidence="1">
    <location>
        <begin position="146"/>
        <end position="163"/>
    </location>
</feature>
<feature type="transmembrane region" description="Helical" evidence="1">
    <location>
        <begin position="42"/>
        <end position="63"/>
    </location>
</feature>
<feature type="transmembrane region" description="Helical" evidence="1">
    <location>
        <begin position="278"/>
        <end position="299"/>
    </location>
</feature>
<dbReference type="OrthoDB" id="327621at2"/>
<feature type="transmembrane region" description="Helical" evidence="1">
    <location>
        <begin position="69"/>
        <end position="90"/>
    </location>
</feature>
<protein>
    <submittedName>
        <fullName evidence="3">Membrane protein-like protein</fullName>
    </submittedName>
</protein>
<accession>B2KEA2</accession>
<dbReference type="Proteomes" id="UP000001029">
    <property type="component" value="Chromosome"/>
</dbReference>
<sequence>MKDIKEKLGALYDKSLISYKDYTALLEQACPTDWKTLLGRGLLFLSAVLFLAGVIFLFAYNWFAIPKFVKFGACALLILLSAAGVVIKGFNKASGQAFAFAVCFLIGAFCALFGQIYQTGADAWQLFATWAALIFPLALTANKTSIWLLFAVIINTTLFLFPFDMLRYAIFSYKSLVFAVFTVNFSFLALSEIPFKHFKQEAYFYYVVNTFLTGFLIFSCSFKPLTSYYSLILISWLTVNSLYHYFKRQDIYFIGISFLGAGFVIFINLQKYFLRDYYLAWAITGLLLSAGLGYALVYLTKHIKGKAVADDK</sequence>